<feature type="domain" description="HNH nuclease" evidence="1">
    <location>
        <begin position="77"/>
        <end position="119"/>
    </location>
</feature>
<organism evidence="2 3">
    <name type="scientific">Staphylococcus epidermidis</name>
    <dbReference type="NCBI Taxonomy" id="1282"/>
    <lineage>
        <taxon>Bacteria</taxon>
        <taxon>Bacillati</taxon>
        <taxon>Bacillota</taxon>
        <taxon>Bacilli</taxon>
        <taxon>Bacillales</taxon>
        <taxon>Staphylococcaceae</taxon>
        <taxon>Staphylococcus</taxon>
    </lineage>
</organism>
<dbReference type="AlphaFoldDB" id="A0A4Y7VNU7"/>
<dbReference type="InterPro" id="IPR044925">
    <property type="entry name" value="His-Me_finger_sf"/>
</dbReference>
<dbReference type="InterPro" id="IPR003615">
    <property type="entry name" value="HNH_nuc"/>
</dbReference>
<gene>
    <name evidence="2" type="ORF">H3963_06405</name>
</gene>
<dbReference type="RefSeq" id="WP_002504510.1">
    <property type="nucleotide sequence ID" value="NZ_CAJUXF010000036.1"/>
</dbReference>
<keyword evidence="2" id="KW-0255">Endonuclease</keyword>
<evidence type="ECO:0000313" key="2">
    <source>
        <dbReference type="EMBL" id="MBF2230053.1"/>
    </source>
</evidence>
<dbReference type="GO" id="GO:0004519">
    <property type="term" value="F:endonuclease activity"/>
    <property type="evidence" value="ECO:0007669"/>
    <property type="project" value="UniProtKB-KW"/>
</dbReference>
<keyword evidence="2" id="KW-0378">Hydrolase</keyword>
<reference evidence="2" key="1">
    <citation type="submission" date="2020-08" db="EMBL/GenBank/DDBJ databases">
        <title>Changes in the skin microbiome associated with squamous cell carcinoma in transplant recipients.</title>
        <authorList>
            <person name="Zaugg J."/>
            <person name="Krueger A."/>
            <person name="Lachner N."/>
        </authorList>
    </citation>
    <scope>NUCLEOTIDE SEQUENCE</scope>
    <source>
        <strain evidence="2">R5988</strain>
    </source>
</reference>
<keyword evidence="2" id="KW-0540">Nuclease</keyword>
<dbReference type="Pfam" id="PF13392">
    <property type="entry name" value="HNH_3"/>
    <property type="match status" value="1"/>
</dbReference>
<sequence>MNLKPVAIIHEGKKLKLNELWLSYPNNPNYLVSNLGRIRGWHGGHNRWINKKTRKDKDGYLIVGLTNLNGTLTTARVHRMVAETFIPNPSNCPVVNHKDNIKDNNDVSNLEWVTISYNTKHGYHIGASVSKASKIIKASFPNGELYSYYGSCSKMAKAFKIGRSRAEKDVKSGSFLNILNLEIVEEIPKDTIVGKIAFDHKIDYQFLNPYKITYKNNDIKYYDTIKTYAQEFDLTHSQAQRVLVNQLPHLLRKYNIHKIEKLSHEEYSRIYFNY</sequence>
<evidence type="ECO:0000259" key="1">
    <source>
        <dbReference type="Pfam" id="PF13392"/>
    </source>
</evidence>
<comment type="caution">
    <text evidence="2">The sequence shown here is derived from an EMBL/GenBank/DDBJ whole genome shotgun (WGS) entry which is preliminary data.</text>
</comment>
<name>A0A4Y7VNU7_STAEP</name>
<dbReference type="Proteomes" id="UP000648077">
    <property type="component" value="Unassembled WGS sequence"/>
</dbReference>
<dbReference type="OrthoDB" id="6631788at2"/>
<dbReference type="SUPFAM" id="SSF54060">
    <property type="entry name" value="His-Me finger endonucleases"/>
    <property type="match status" value="1"/>
</dbReference>
<dbReference type="Gene3D" id="3.90.75.20">
    <property type="match status" value="1"/>
</dbReference>
<protein>
    <submittedName>
        <fullName evidence="2">HNH endonuclease</fullName>
    </submittedName>
</protein>
<evidence type="ECO:0000313" key="3">
    <source>
        <dbReference type="Proteomes" id="UP000648077"/>
    </source>
</evidence>
<dbReference type="EMBL" id="JACGQI010000008">
    <property type="protein sequence ID" value="MBF2230053.1"/>
    <property type="molecule type" value="Genomic_DNA"/>
</dbReference>
<accession>A0A4Y7VNU7</accession>
<proteinExistence type="predicted"/>